<organism evidence="3 4">
    <name type="scientific">Parascedosporium putredinis</name>
    <dbReference type="NCBI Taxonomy" id="1442378"/>
    <lineage>
        <taxon>Eukaryota</taxon>
        <taxon>Fungi</taxon>
        <taxon>Dikarya</taxon>
        <taxon>Ascomycota</taxon>
        <taxon>Pezizomycotina</taxon>
        <taxon>Sordariomycetes</taxon>
        <taxon>Hypocreomycetidae</taxon>
        <taxon>Microascales</taxon>
        <taxon>Microascaceae</taxon>
        <taxon>Parascedosporium</taxon>
    </lineage>
</organism>
<dbReference type="Proteomes" id="UP000838763">
    <property type="component" value="Unassembled WGS sequence"/>
</dbReference>
<evidence type="ECO:0000313" key="3">
    <source>
        <dbReference type="EMBL" id="CAI4217541.1"/>
    </source>
</evidence>
<proteinExistence type="predicted"/>
<feature type="compositionally biased region" description="Low complexity" evidence="1">
    <location>
        <begin position="126"/>
        <end position="135"/>
    </location>
</feature>
<dbReference type="AlphaFoldDB" id="A0A9P1MD95"/>
<feature type="compositionally biased region" description="Low complexity" evidence="1">
    <location>
        <begin position="45"/>
        <end position="58"/>
    </location>
</feature>
<dbReference type="OrthoDB" id="19981at2759"/>
<dbReference type="Pfam" id="PF13878">
    <property type="entry name" value="zf-C2H2_3"/>
    <property type="match status" value="1"/>
</dbReference>
<dbReference type="InterPro" id="IPR028005">
    <property type="entry name" value="AcTrfase_ESCO_Znf_dom"/>
</dbReference>
<accession>A0A9P1MD95</accession>
<feature type="region of interest" description="Disordered" evidence="1">
    <location>
        <begin position="1"/>
        <end position="107"/>
    </location>
</feature>
<feature type="compositionally biased region" description="Pro residues" evidence="1">
    <location>
        <begin position="92"/>
        <end position="101"/>
    </location>
</feature>
<evidence type="ECO:0000256" key="1">
    <source>
        <dbReference type="SAM" id="MobiDB-lite"/>
    </source>
</evidence>
<gene>
    <name evidence="3" type="ORF">PPNO1_LOCUS7148</name>
</gene>
<feature type="domain" description="N-acetyltransferase ESCO zinc-finger" evidence="2">
    <location>
        <begin position="294"/>
        <end position="332"/>
    </location>
</feature>
<feature type="compositionally biased region" description="Basic and acidic residues" evidence="1">
    <location>
        <begin position="185"/>
        <end position="204"/>
    </location>
</feature>
<reference evidence="3" key="1">
    <citation type="submission" date="2022-11" db="EMBL/GenBank/DDBJ databases">
        <authorList>
            <person name="Scott C."/>
            <person name="Bruce N."/>
        </authorList>
    </citation>
    <scope>NUCLEOTIDE SEQUENCE</scope>
</reference>
<protein>
    <recommendedName>
        <fullName evidence="2">N-acetyltransferase ESCO zinc-finger domain-containing protein</fullName>
    </recommendedName>
</protein>
<keyword evidence="4" id="KW-1185">Reference proteome</keyword>
<feature type="compositionally biased region" description="Basic and acidic residues" evidence="1">
    <location>
        <begin position="24"/>
        <end position="34"/>
    </location>
</feature>
<name>A0A9P1MD95_9PEZI</name>
<dbReference type="EMBL" id="CALLCH030000016">
    <property type="protein sequence ID" value="CAI4217541.1"/>
    <property type="molecule type" value="Genomic_DNA"/>
</dbReference>
<evidence type="ECO:0000259" key="2">
    <source>
        <dbReference type="Pfam" id="PF13878"/>
    </source>
</evidence>
<feature type="region of interest" description="Disordered" evidence="1">
    <location>
        <begin position="126"/>
        <end position="253"/>
    </location>
</feature>
<comment type="caution">
    <text evidence="3">The sequence shown here is derived from an EMBL/GenBank/DDBJ whole genome shotgun (WGS) entry which is preliminary data.</text>
</comment>
<feature type="region of interest" description="Disordered" evidence="1">
    <location>
        <begin position="325"/>
        <end position="352"/>
    </location>
</feature>
<sequence length="352" mass="37901">MAPISIHDTSKSLLDASPSSPEFIIKKPHDESRLRPKQWQRDVTSSPAATMSASSSAANRRIIRTYSKRNASALAEPPAKRQRSESAAPMTDPTPPPPPAPAVVVPKKMAGAGQLAIDSYFSSANSSANSWARASKPSSDVARLSSGSVSDEAAPSPPSSPPMRKWTSPRRLKIRPSLTPISAEEDNKKKAVSEDEDEGSRRGALDSFFKPRIANAESKEETTSQATRRASRRNKDLPRDVVSSPPAQTPETATPVYNMPYSFYVNAAKAAAAAAAAPEPASTQRTAPGAKTVQTTLNISAKLPFKECRICDTVYNPLHPADVKLHQTRHAKATGEGTGSETRRTRTRQRLL</sequence>
<evidence type="ECO:0000313" key="4">
    <source>
        <dbReference type="Proteomes" id="UP000838763"/>
    </source>
</evidence>